<proteinExistence type="predicted"/>
<protein>
    <submittedName>
        <fullName evidence="1">Uncharacterized protein</fullName>
    </submittedName>
</protein>
<dbReference type="GO" id="GO:0022900">
    <property type="term" value="P:electron transport chain"/>
    <property type="evidence" value="ECO:0007669"/>
    <property type="project" value="InterPro"/>
</dbReference>
<gene>
    <name evidence="1" type="ORF">MNBD_GAMMA23-1463</name>
</gene>
<reference evidence="1" key="1">
    <citation type="submission" date="2018-06" db="EMBL/GenBank/DDBJ databases">
        <authorList>
            <person name="Zhirakovskaya E."/>
        </authorList>
    </citation>
    <scope>NUCLEOTIDE SEQUENCE</scope>
</reference>
<evidence type="ECO:0000313" key="1">
    <source>
        <dbReference type="EMBL" id="VAW99116.1"/>
    </source>
</evidence>
<dbReference type="GO" id="GO:0009055">
    <property type="term" value="F:electron transfer activity"/>
    <property type="evidence" value="ECO:0007669"/>
    <property type="project" value="InterPro"/>
</dbReference>
<name>A0A3B1B225_9ZZZZ</name>
<dbReference type="InterPro" id="IPR010980">
    <property type="entry name" value="Cyt_c/b562"/>
</dbReference>
<organism evidence="1">
    <name type="scientific">hydrothermal vent metagenome</name>
    <dbReference type="NCBI Taxonomy" id="652676"/>
    <lineage>
        <taxon>unclassified sequences</taxon>
        <taxon>metagenomes</taxon>
        <taxon>ecological metagenomes</taxon>
    </lineage>
</organism>
<accession>A0A3B1B225</accession>
<dbReference type="GO" id="GO:0005506">
    <property type="term" value="F:iron ion binding"/>
    <property type="evidence" value="ECO:0007669"/>
    <property type="project" value="InterPro"/>
</dbReference>
<dbReference type="GO" id="GO:0020037">
    <property type="term" value="F:heme binding"/>
    <property type="evidence" value="ECO:0007669"/>
    <property type="project" value="InterPro"/>
</dbReference>
<dbReference type="SUPFAM" id="SSF47175">
    <property type="entry name" value="Cytochromes"/>
    <property type="match status" value="1"/>
</dbReference>
<feature type="non-terminal residue" evidence="1">
    <location>
        <position position="129"/>
    </location>
</feature>
<dbReference type="EMBL" id="UOFT01000076">
    <property type="protein sequence ID" value="VAW99116.1"/>
    <property type="molecule type" value="Genomic_DNA"/>
</dbReference>
<sequence>MPPASLQEWYKPNNKRQVWLHTMFRLRREMQAINEYAKENNIPAMKKWIKRLEKDYNKIADMVPEWKKEIKPRLLPELKMFANKGDILRVTRTLEMITETCNDCHQRYQPFVTAIYRSPGYDDIKLKNK</sequence>
<dbReference type="AlphaFoldDB" id="A0A3B1B225"/>